<gene>
    <name evidence="4" type="ORF">EAH78_06960</name>
</gene>
<accession>A0A502I035</accession>
<proteinExistence type="predicted"/>
<dbReference type="SMART" id="SM00448">
    <property type="entry name" value="REC"/>
    <property type="match status" value="1"/>
</dbReference>
<evidence type="ECO:0000256" key="1">
    <source>
        <dbReference type="ARBA" id="ARBA00022553"/>
    </source>
</evidence>
<evidence type="ECO:0000313" key="4">
    <source>
        <dbReference type="EMBL" id="TPG79565.1"/>
    </source>
</evidence>
<dbReference type="PANTHER" id="PTHR44591:SF3">
    <property type="entry name" value="RESPONSE REGULATORY DOMAIN-CONTAINING PROTEIN"/>
    <property type="match status" value="1"/>
</dbReference>
<dbReference type="EMBL" id="RCZE01000003">
    <property type="protein sequence ID" value="TPG79565.1"/>
    <property type="molecule type" value="Genomic_DNA"/>
</dbReference>
<name>A0A502I035_9PSED</name>
<comment type="caution">
    <text evidence="4">The sequence shown here is derived from an EMBL/GenBank/DDBJ whole genome shotgun (WGS) entry which is preliminary data.</text>
</comment>
<organism evidence="4 5">
    <name type="scientific">Pseudomonas arsenicoxydans</name>
    <dbReference type="NCBI Taxonomy" id="702115"/>
    <lineage>
        <taxon>Bacteria</taxon>
        <taxon>Pseudomonadati</taxon>
        <taxon>Pseudomonadota</taxon>
        <taxon>Gammaproteobacteria</taxon>
        <taxon>Pseudomonadales</taxon>
        <taxon>Pseudomonadaceae</taxon>
        <taxon>Pseudomonas</taxon>
    </lineage>
</organism>
<dbReference type="Pfam" id="PF00072">
    <property type="entry name" value="Response_reg"/>
    <property type="match status" value="1"/>
</dbReference>
<keyword evidence="1" id="KW-0597">Phosphoprotein</keyword>
<protein>
    <submittedName>
        <fullName evidence="4">Response regulator</fullName>
    </submittedName>
</protein>
<dbReference type="Gene3D" id="3.40.50.2300">
    <property type="match status" value="1"/>
</dbReference>
<evidence type="ECO:0000313" key="5">
    <source>
        <dbReference type="Proteomes" id="UP000317933"/>
    </source>
</evidence>
<dbReference type="InterPro" id="IPR001789">
    <property type="entry name" value="Sig_transdc_resp-reg_receiver"/>
</dbReference>
<reference evidence="4 5" key="1">
    <citation type="journal article" date="2019" name="Environ. Microbiol.">
        <title>Species interactions and distinct microbial communities in high Arctic permafrost affected cryosols are associated with the CH4 and CO2 gas fluxes.</title>
        <authorList>
            <person name="Altshuler I."/>
            <person name="Hamel J."/>
            <person name="Turney S."/>
            <person name="Magnuson E."/>
            <person name="Levesque R."/>
            <person name="Greer C."/>
            <person name="Whyte L.G."/>
        </authorList>
    </citation>
    <scope>NUCLEOTIDE SEQUENCE [LARGE SCALE GENOMIC DNA]</scope>
    <source>
        <strain evidence="4 5">E3</strain>
    </source>
</reference>
<dbReference type="PROSITE" id="PS50110">
    <property type="entry name" value="RESPONSE_REGULATORY"/>
    <property type="match status" value="1"/>
</dbReference>
<feature type="domain" description="Response regulatory" evidence="3">
    <location>
        <begin position="28"/>
        <end position="144"/>
    </location>
</feature>
<dbReference type="PANTHER" id="PTHR44591">
    <property type="entry name" value="STRESS RESPONSE REGULATOR PROTEIN 1"/>
    <property type="match status" value="1"/>
</dbReference>
<dbReference type="AlphaFoldDB" id="A0A502I035"/>
<comment type="caution">
    <text evidence="2">Lacks conserved residue(s) required for the propagation of feature annotation.</text>
</comment>
<evidence type="ECO:0000256" key="2">
    <source>
        <dbReference type="PROSITE-ProRule" id="PRU00169"/>
    </source>
</evidence>
<dbReference type="RefSeq" id="WP_140666930.1">
    <property type="nucleotide sequence ID" value="NZ_RCZE01000003.1"/>
</dbReference>
<evidence type="ECO:0000259" key="3">
    <source>
        <dbReference type="PROSITE" id="PS50110"/>
    </source>
</evidence>
<dbReference type="CDD" id="cd00156">
    <property type="entry name" value="REC"/>
    <property type="match status" value="1"/>
</dbReference>
<sequence>MIDYDLLSDAERAAINAAIQGPGLPLQTALIVDDDDATRELLAEILQVNGIACVTADSVAEALCLLEIDSSIGLVITNLNMYPLNGLALIRKIRKSEWADLPVVIVSADAEVRDAIEAMHLNVVDFLLKPIDAYELINLVQLELGLKGNGFTSAHSSTPLLR</sequence>
<dbReference type="Proteomes" id="UP000317933">
    <property type="component" value="Unassembled WGS sequence"/>
</dbReference>
<dbReference type="SUPFAM" id="SSF52172">
    <property type="entry name" value="CheY-like"/>
    <property type="match status" value="1"/>
</dbReference>
<dbReference type="GO" id="GO:0000160">
    <property type="term" value="P:phosphorelay signal transduction system"/>
    <property type="evidence" value="ECO:0007669"/>
    <property type="project" value="InterPro"/>
</dbReference>
<dbReference type="InterPro" id="IPR050595">
    <property type="entry name" value="Bact_response_regulator"/>
</dbReference>
<dbReference type="InterPro" id="IPR011006">
    <property type="entry name" value="CheY-like_superfamily"/>
</dbReference>